<accession>G0L763</accession>
<dbReference type="GO" id="GO:0006352">
    <property type="term" value="P:DNA-templated transcription initiation"/>
    <property type="evidence" value="ECO:0007669"/>
    <property type="project" value="InterPro"/>
</dbReference>
<dbReference type="InterPro" id="IPR013249">
    <property type="entry name" value="RNA_pol_sigma70_r4_t2"/>
</dbReference>
<name>G0L763_ZOBGA</name>
<dbReference type="InterPro" id="IPR039425">
    <property type="entry name" value="RNA_pol_sigma-70-like"/>
</dbReference>
<protein>
    <submittedName>
        <fullName evidence="7">RNA polymerase ECF-type sigma factor</fullName>
    </submittedName>
</protein>
<dbReference type="InterPro" id="IPR013325">
    <property type="entry name" value="RNA_pol_sigma_r2"/>
</dbReference>
<comment type="similarity">
    <text evidence="1">Belongs to the sigma-70 factor family. ECF subfamily.</text>
</comment>
<keyword evidence="2" id="KW-0805">Transcription regulation</keyword>
<evidence type="ECO:0000256" key="4">
    <source>
        <dbReference type="ARBA" id="ARBA00023163"/>
    </source>
</evidence>
<dbReference type="InterPro" id="IPR014284">
    <property type="entry name" value="RNA_pol_sigma-70_dom"/>
</dbReference>
<dbReference type="Gene3D" id="1.10.1740.10">
    <property type="match status" value="1"/>
</dbReference>
<evidence type="ECO:0000259" key="6">
    <source>
        <dbReference type="Pfam" id="PF08281"/>
    </source>
</evidence>
<reference evidence="7 8" key="2">
    <citation type="journal article" date="2012" name="Environ. Microbiol.">
        <title>Characterization of the first alginolytic operons in a marine bacterium: from their emergence in marine Flavobacteriia to their independent transfers to marine Proteobacteria and human gut Bacteroides.</title>
        <authorList>
            <person name="Thomas F."/>
            <person name="Barbeyron T."/>
            <person name="Tonon T."/>
            <person name="Genicot S."/>
            <person name="Czjzek M."/>
            <person name="Michel G."/>
        </authorList>
    </citation>
    <scope>NUCLEOTIDE SEQUENCE [LARGE SCALE GENOMIC DNA]</scope>
    <source>
        <strain evidence="8">DSM 12802 / CCUG 47099 / CIP 106680 / NCIMB 13871 / Dsij</strain>
    </source>
</reference>
<dbReference type="STRING" id="63186.ZOBELLIA_3055"/>
<dbReference type="NCBIfam" id="TIGR02937">
    <property type="entry name" value="sigma70-ECF"/>
    <property type="match status" value="1"/>
</dbReference>
<dbReference type="Proteomes" id="UP000008898">
    <property type="component" value="Chromosome"/>
</dbReference>
<keyword evidence="4" id="KW-0804">Transcription</keyword>
<evidence type="ECO:0000313" key="8">
    <source>
        <dbReference type="Proteomes" id="UP000008898"/>
    </source>
</evidence>
<sequence>MSEKLNVCDEKTFKLIFKDHFKSLQNFFYYKYGDLDKAKDLMQDSFIKLWNNCKDVPYDKSKGYLFMLARNAFLNDLKRQKMIRKHQNNANKNLLYIESPDYVLEEKEFLDKINREISLLPDNQRKVFLLNRIDEKTYKEIAEMLDISVKTVEKWMHDALVVLRKKIGKI</sequence>
<dbReference type="InterPro" id="IPR007627">
    <property type="entry name" value="RNA_pol_sigma70_r2"/>
</dbReference>
<keyword evidence="8" id="KW-1185">Reference proteome</keyword>
<dbReference type="AlphaFoldDB" id="G0L763"/>
<dbReference type="PANTHER" id="PTHR43133:SF46">
    <property type="entry name" value="RNA POLYMERASE SIGMA-70 FACTOR ECF SUBFAMILY"/>
    <property type="match status" value="1"/>
</dbReference>
<dbReference type="InterPro" id="IPR013324">
    <property type="entry name" value="RNA_pol_sigma_r3/r4-like"/>
</dbReference>
<feature type="domain" description="RNA polymerase sigma factor 70 region 4 type 2" evidence="6">
    <location>
        <begin position="112"/>
        <end position="160"/>
    </location>
</feature>
<keyword evidence="3" id="KW-0731">Sigma factor</keyword>
<dbReference type="GO" id="GO:0003677">
    <property type="term" value="F:DNA binding"/>
    <property type="evidence" value="ECO:0007669"/>
    <property type="project" value="InterPro"/>
</dbReference>
<dbReference type="Gene3D" id="1.10.10.10">
    <property type="entry name" value="Winged helix-like DNA-binding domain superfamily/Winged helix DNA-binding domain"/>
    <property type="match status" value="1"/>
</dbReference>
<feature type="domain" description="RNA polymerase sigma-70 region 2" evidence="5">
    <location>
        <begin position="17"/>
        <end position="81"/>
    </location>
</feature>
<gene>
    <name evidence="7" type="ordered locus">zobellia_3055</name>
</gene>
<dbReference type="SUPFAM" id="SSF88659">
    <property type="entry name" value="Sigma3 and sigma4 domains of RNA polymerase sigma factors"/>
    <property type="match status" value="1"/>
</dbReference>
<evidence type="ECO:0000256" key="2">
    <source>
        <dbReference type="ARBA" id="ARBA00023015"/>
    </source>
</evidence>
<dbReference type="PANTHER" id="PTHR43133">
    <property type="entry name" value="RNA POLYMERASE ECF-TYPE SIGMA FACTO"/>
    <property type="match status" value="1"/>
</dbReference>
<dbReference type="EMBL" id="FP476056">
    <property type="protein sequence ID" value="CAZ97194.1"/>
    <property type="molecule type" value="Genomic_DNA"/>
</dbReference>
<dbReference type="InterPro" id="IPR036388">
    <property type="entry name" value="WH-like_DNA-bd_sf"/>
</dbReference>
<evidence type="ECO:0000313" key="7">
    <source>
        <dbReference type="EMBL" id="CAZ97194.1"/>
    </source>
</evidence>
<evidence type="ECO:0000256" key="1">
    <source>
        <dbReference type="ARBA" id="ARBA00010641"/>
    </source>
</evidence>
<dbReference type="OrthoDB" id="659855at2"/>
<dbReference type="CDD" id="cd06171">
    <property type="entry name" value="Sigma70_r4"/>
    <property type="match status" value="1"/>
</dbReference>
<dbReference type="SUPFAM" id="SSF88946">
    <property type="entry name" value="Sigma2 domain of RNA polymerase sigma factors"/>
    <property type="match status" value="1"/>
</dbReference>
<dbReference type="Pfam" id="PF08281">
    <property type="entry name" value="Sigma70_r4_2"/>
    <property type="match status" value="1"/>
</dbReference>
<reference evidence="8" key="1">
    <citation type="submission" date="2009-07" db="EMBL/GenBank/DDBJ databases">
        <title>Complete genome sequence of Zobellia galactanivorans Dsij.</title>
        <authorList>
            <consortium name="Genoscope - CEA"/>
        </authorList>
    </citation>
    <scope>NUCLEOTIDE SEQUENCE [LARGE SCALE GENOMIC DNA]</scope>
    <source>
        <strain evidence="8">DSM 12802 / CCUG 47099 / CIP 106680 / NCIMB 13871 / Dsij</strain>
    </source>
</reference>
<organism evidence="7 8">
    <name type="scientific">Zobellia galactanivorans (strain DSM 12802 / CCUG 47099 / CIP 106680 / NCIMB 13871 / Dsij)</name>
    <dbReference type="NCBI Taxonomy" id="63186"/>
    <lineage>
        <taxon>Bacteria</taxon>
        <taxon>Pseudomonadati</taxon>
        <taxon>Bacteroidota</taxon>
        <taxon>Flavobacteriia</taxon>
        <taxon>Flavobacteriales</taxon>
        <taxon>Flavobacteriaceae</taxon>
        <taxon>Zobellia</taxon>
    </lineage>
</organism>
<dbReference type="KEGG" id="zga:ZOBELLIA_3055"/>
<dbReference type="RefSeq" id="WP_013994388.1">
    <property type="nucleotide sequence ID" value="NC_015844.1"/>
</dbReference>
<proteinExistence type="inferred from homology"/>
<evidence type="ECO:0000259" key="5">
    <source>
        <dbReference type="Pfam" id="PF04542"/>
    </source>
</evidence>
<evidence type="ECO:0000256" key="3">
    <source>
        <dbReference type="ARBA" id="ARBA00023082"/>
    </source>
</evidence>
<dbReference type="GO" id="GO:0016987">
    <property type="term" value="F:sigma factor activity"/>
    <property type="evidence" value="ECO:0007669"/>
    <property type="project" value="UniProtKB-KW"/>
</dbReference>
<dbReference type="HOGENOM" id="CLU_047691_4_1_10"/>
<dbReference type="Pfam" id="PF04542">
    <property type="entry name" value="Sigma70_r2"/>
    <property type="match status" value="1"/>
</dbReference>